<dbReference type="InterPro" id="IPR000415">
    <property type="entry name" value="Nitroreductase-like"/>
</dbReference>
<dbReference type="CDD" id="cd02142">
    <property type="entry name" value="McbC_SagB-like_oxidoreductase"/>
    <property type="match status" value="1"/>
</dbReference>
<sequence length="558" mass="60976">MNTQPESPRIVPDTPQDIVRAYHARTKHRFDAYAEGPGQLDWDAQPAAFRHYPGAPQLELPLTADRYERCFAQLPAQPDCPITPDLNSLGALLELSFGLSAWKSWGPNRWALRCNPSSGNLHPVEAYVLSAGLPGVGDGLHHYDPEDHALEGRALRGPVAGEAWLAVGLSSIMWREAWKYGERAFRYCQLDVGHAIGALAYAAALLGWEVVPLAIDGKTLGHNLGLDRADDFPSSRYAFTETEEPELLLAIRAPGLSMPPTAELLVEWLNAADWQGKPSRIDPSPGYRWPAIDQVAAASREGMVRAQGSMGFAPLPPLGPHPNPVGAAQIIRQRRSGQRFDPRYSLSKPAFYRMLDAVLPRPQSPWLAQQTSPRIHLLLFVLRVEGLASGLYLLPRSPAAATALPAALVPAEQRFAGRRPVADFDPECPAHLGLIQLAEMGLQEMQRLARSLSCHQDIASTSAFSLGMLGEFEAATADAHGYRELLREAGLVGQVLYLEAEAAGVRGTGIGCFFDDPVHQVAGLSGQRYQSVYHFTVGTPITDERIETGPPYPQRQKE</sequence>
<dbReference type="PANTHER" id="PTHR42741:SF3">
    <property type="entry name" value="NITROREDUCTASE FAMILY PROTEIN"/>
    <property type="match status" value="1"/>
</dbReference>
<dbReference type="EMBL" id="CP000089">
    <property type="protein sequence ID" value="AAZ46171.1"/>
    <property type="molecule type" value="Genomic_DNA"/>
</dbReference>
<evidence type="ECO:0008006" key="2">
    <source>
        <dbReference type="Google" id="ProtNLM"/>
    </source>
</evidence>
<accession>Q47G60</accession>
<dbReference type="Gene3D" id="3.40.109.10">
    <property type="entry name" value="NADH Oxidase"/>
    <property type="match status" value="2"/>
</dbReference>
<dbReference type="SUPFAM" id="SSF55469">
    <property type="entry name" value="FMN-dependent nitroreductase-like"/>
    <property type="match status" value="2"/>
</dbReference>
<dbReference type="PANTHER" id="PTHR42741">
    <property type="entry name" value="NITROREDUCTASE FAMILY PROTEIN"/>
    <property type="match status" value="1"/>
</dbReference>
<evidence type="ECO:0000313" key="1">
    <source>
        <dbReference type="EMBL" id="AAZ46171.1"/>
    </source>
</evidence>
<dbReference type="STRING" id="159087.Daro_1422"/>
<proteinExistence type="predicted"/>
<dbReference type="eggNOG" id="COG0778">
    <property type="taxonomic scope" value="Bacteria"/>
</dbReference>
<reference evidence="1" key="1">
    <citation type="submission" date="2005-08" db="EMBL/GenBank/DDBJ databases">
        <title>Complete sequence of Dechloromonas aromatica RCB.</title>
        <authorList>
            <person name="Salinero K.K."/>
            <person name="Copeland A."/>
            <person name="Lucas S."/>
            <person name="Lapidus A."/>
            <person name="Barry K."/>
            <person name="Detter J.C."/>
            <person name="Glavina T."/>
            <person name="Hammon N."/>
            <person name="Israni S."/>
            <person name="Pitluck S."/>
            <person name="Di Bartolo G."/>
            <person name="Trong S."/>
            <person name="Schmutz J."/>
            <person name="Larimer F."/>
            <person name="Land M."/>
            <person name="Ivanova N."/>
            <person name="Richardson P."/>
        </authorList>
    </citation>
    <scope>NUCLEOTIDE SEQUENCE</scope>
    <source>
        <strain evidence="1">RCB</strain>
    </source>
</reference>
<dbReference type="KEGG" id="dar:Daro_1422"/>
<protein>
    <recommendedName>
        <fullName evidence="2">Nitroreductase domain-containing protein</fullName>
    </recommendedName>
</protein>
<name>Q47G60_DECAR</name>
<dbReference type="GO" id="GO:0016491">
    <property type="term" value="F:oxidoreductase activity"/>
    <property type="evidence" value="ECO:0007669"/>
    <property type="project" value="InterPro"/>
</dbReference>
<gene>
    <name evidence="1" type="ordered locus">Daro_1422</name>
</gene>
<organism evidence="1">
    <name type="scientific">Dechloromonas aromatica (strain RCB)</name>
    <dbReference type="NCBI Taxonomy" id="159087"/>
    <lineage>
        <taxon>Bacteria</taxon>
        <taxon>Pseudomonadati</taxon>
        <taxon>Pseudomonadota</taxon>
        <taxon>Betaproteobacteria</taxon>
        <taxon>Rhodocyclales</taxon>
        <taxon>Azonexaceae</taxon>
        <taxon>Dechloromonas</taxon>
    </lineage>
</organism>
<dbReference type="AlphaFoldDB" id="Q47G60"/>
<dbReference type="HOGENOM" id="CLU_016148_0_0_4"/>